<proteinExistence type="predicted"/>
<organism evidence="1 2">
    <name type="scientific">Ophiophagus hannah</name>
    <name type="common">King cobra</name>
    <name type="synonym">Naja hannah</name>
    <dbReference type="NCBI Taxonomy" id="8665"/>
    <lineage>
        <taxon>Eukaryota</taxon>
        <taxon>Metazoa</taxon>
        <taxon>Chordata</taxon>
        <taxon>Craniata</taxon>
        <taxon>Vertebrata</taxon>
        <taxon>Euteleostomi</taxon>
        <taxon>Lepidosauria</taxon>
        <taxon>Squamata</taxon>
        <taxon>Bifurcata</taxon>
        <taxon>Unidentata</taxon>
        <taxon>Episquamata</taxon>
        <taxon>Toxicofera</taxon>
        <taxon>Serpentes</taxon>
        <taxon>Colubroidea</taxon>
        <taxon>Elapidae</taxon>
        <taxon>Elapinae</taxon>
        <taxon>Ophiophagus</taxon>
    </lineage>
</organism>
<dbReference type="AlphaFoldDB" id="V8ND87"/>
<gene>
    <name evidence="1" type="ORF">L345_14221</name>
</gene>
<dbReference type="Proteomes" id="UP000018936">
    <property type="component" value="Unassembled WGS sequence"/>
</dbReference>
<protein>
    <submittedName>
        <fullName evidence="1">Uncharacterized protein</fullName>
    </submittedName>
</protein>
<keyword evidence="2" id="KW-1185">Reference proteome</keyword>
<reference evidence="1 2" key="1">
    <citation type="journal article" date="2013" name="Proc. Natl. Acad. Sci. U.S.A.">
        <title>The king cobra genome reveals dynamic gene evolution and adaptation in the snake venom system.</title>
        <authorList>
            <person name="Vonk F.J."/>
            <person name="Casewell N.R."/>
            <person name="Henkel C.V."/>
            <person name="Heimberg A.M."/>
            <person name="Jansen H.J."/>
            <person name="McCleary R.J."/>
            <person name="Kerkkamp H.M."/>
            <person name="Vos R.A."/>
            <person name="Guerreiro I."/>
            <person name="Calvete J.J."/>
            <person name="Wuster W."/>
            <person name="Woods A.E."/>
            <person name="Logan J.M."/>
            <person name="Harrison R.A."/>
            <person name="Castoe T.A."/>
            <person name="de Koning A.P."/>
            <person name="Pollock D.D."/>
            <person name="Yandell M."/>
            <person name="Calderon D."/>
            <person name="Renjifo C."/>
            <person name="Currier R.B."/>
            <person name="Salgado D."/>
            <person name="Pla D."/>
            <person name="Sanz L."/>
            <person name="Hyder A.S."/>
            <person name="Ribeiro J.M."/>
            <person name="Arntzen J.W."/>
            <person name="van den Thillart G.E."/>
            <person name="Boetzer M."/>
            <person name="Pirovano W."/>
            <person name="Dirks R.P."/>
            <person name="Spaink H.P."/>
            <person name="Duboule D."/>
            <person name="McGlinn E."/>
            <person name="Kini R.M."/>
            <person name="Richardson M.K."/>
        </authorList>
    </citation>
    <scope>NUCLEOTIDE SEQUENCE</scope>
    <source>
        <tissue evidence="1">Blood</tissue>
    </source>
</reference>
<sequence length="266" mass="30206">MEEKIGEAAGVCGACGGALESLPTLLEVQRVEEAVVEIVCQVGTQPKVCSEWPANQEFYWAEENIGSQATFQRLVGEHPITSMWEARKTIFQRRLTVPLGPSIYPAVNPGIGYQTAARHQTLGLLLERFGQLSLGVRQLPQRPGDNYNHHQKPGSRSCGRGCPAKVYVREFQRLTGKLQYWPERLLVHFFKEGLDKELCNTCVCQGISDRIHDWYQMVVAMDIELHWHPRDAREKAQEAAQLVSHQWEELSRRTSMTSIKCFRCGQ</sequence>
<evidence type="ECO:0000313" key="2">
    <source>
        <dbReference type="Proteomes" id="UP000018936"/>
    </source>
</evidence>
<comment type="caution">
    <text evidence="1">The sequence shown here is derived from an EMBL/GenBank/DDBJ whole genome shotgun (WGS) entry which is preliminary data.</text>
</comment>
<evidence type="ECO:0000313" key="1">
    <source>
        <dbReference type="EMBL" id="ETE60040.1"/>
    </source>
</evidence>
<feature type="non-terminal residue" evidence="1">
    <location>
        <position position="1"/>
    </location>
</feature>
<accession>V8ND87</accession>
<dbReference type="EMBL" id="AZIM01005015">
    <property type="protein sequence ID" value="ETE60040.1"/>
    <property type="molecule type" value="Genomic_DNA"/>
</dbReference>
<name>V8ND87_OPHHA</name>